<dbReference type="PANTHER" id="PTHR12304:SF4">
    <property type="entry name" value="URIDINE NUCLEOSIDASE"/>
    <property type="match status" value="1"/>
</dbReference>
<dbReference type="Proteomes" id="UP000293142">
    <property type="component" value="Unassembled WGS sequence"/>
</dbReference>
<dbReference type="InterPro" id="IPR023186">
    <property type="entry name" value="IUNH"/>
</dbReference>
<dbReference type="Gene3D" id="3.90.245.10">
    <property type="entry name" value="Ribonucleoside hydrolase-like"/>
    <property type="match status" value="1"/>
</dbReference>
<dbReference type="Pfam" id="PF01156">
    <property type="entry name" value="IU_nuc_hydro"/>
    <property type="match status" value="1"/>
</dbReference>
<dbReference type="InterPro" id="IPR001910">
    <property type="entry name" value="Inosine/uridine_hydrolase_dom"/>
</dbReference>
<keyword evidence="5" id="KW-1185">Reference proteome</keyword>
<evidence type="ECO:0000256" key="2">
    <source>
        <dbReference type="ARBA" id="ARBA00023295"/>
    </source>
</evidence>
<organism evidence="4 5">
    <name type="scientific">Paenibacillus thalictri</name>
    <dbReference type="NCBI Taxonomy" id="2527873"/>
    <lineage>
        <taxon>Bacteria</taxon>
        <taxon>Bacillati</taxon>
        <taxon>Bacillota</taxon>
        <taxon>Bacilli</taxon>
        <taxon>Bacillales</taxon>
        <taxon>Paenibacillaceae</taxon>
        <taxon>Paenibacillus</taxon>
    </lineage>
</organism>
<dbReference type="PANTHER" id="PTHR12304">
    <property type="entry name" value="INOSINE-URIDINE PREFERRING NUCLEOSIDE HYDROLASE"/>
    <property type="match status" value="1"/>
</dbReference>
<dbReference type="GO" id="GO:0008477">
    <property type="term" value="F:purine nucleosidase activity"/>
    <property type="evidence" value="ECO:0007669"/>
    <property type="project" value="TreeGrafter"/>
</dbReference>
<sequence>MNNPQIPAPLLLQRLEHPTGTVRMVLDTDTYNEIDDQFAVVQAFLSPERLSVEAIYAAPFLNSRSEGPADGMEKSYDEIGRLLDKMKRYPAGGVLRGSTSFLPDGETPVNSAAAEDLVKRALASPEGDPLYVVAIGAITNIASAILMEPRIVENIVVIWLGGHMPSWHHTREFNLVQDIPAARVVFDSGVPLVLIPCQGVTSHLLTTTSEMEKYVKGRGAIGDFLFERFYAYTNDHFGYSKVIWDMAAIAYLLDPTWVTTHIVHSPVVTEQGTWSVDTSRHFIRCAVQLNRDRIFKDFFAKLDAFAAGN</sequence>
<accession>A0A4V2J3M7</accession>
<protein>
    <submittedName>
        <fullName evidence="4">Nucleoside hydrolase</fullName>
    </submittedName>
</protein>
<comment type="caution">
    <text evidence="4">The sequence shown here is derived from an EMBL/GenBank/DDBJ whole genome shotgun (WGS) entry which is preliminary data.</text>
</comment>
<proteinExistence type="predicted"/>
<evidence type="ECO:0000259" key="3">
    <source>
        <dbReference type="Pfam" id="PF01156"/>
    </source>
</evidence>
<name>A0A4V2J3M7_9BACL</name>
<evidence type="ECO:0000313" key="4">
    <source>
        <dbReference type="EMBL" id="TBL73934.1"/>
    </source>
</evidence>
<evidence type="ECO:0000256" key="1">
    <source>
        <dbReference type="ARBA" id="ARBA00022801"/>
    </source>
</evidence>
<dbReference type="SUPFAM" id="SSF53590">
    <property type="entry name" value="Nucleoside hydrolase"/>
    <property type="match status" value="1"/>
</dbReference>
<reference evidence="4 5" key="1">
    <citation type="submission" date="2019-02" db="EMBL/GenBank/DDBJ databases">
        <title>Paenibacillus sp. nov., isolated from surface-sterilized tissue of Thalictrum simplex L.</title>
        <authorList>
            <person name="Tuo L."/>
        </authorList>
    </citation>
    <scope>NUCLEOTIDE SEQUENCE [LARGE SCALE GENOMIC DNA]</scope>
    <source>
        <strain evidence="4 5">N2SHLJ1</strain>
    </source>
</reference>
<evidence type="ECO:0000313" key="5">
    <source>
        <dbReference type="Proteomes" id="UP000293142"/>
    </source>
</evidence>
<dbReference type="GO" id="GO:0006152">
    <property type="term" value="P:purine nucleoside catabolic process"/>
    <property type="evidence" value="ECO:0007669"/>
    <property type="project" value="TreeGrafter"/>
</dbReference>
<dbReference type="RefSeq" id="WP_131016339.1">
    <property type="nucleotide sequence ID" value="NZ_SIRE01000020.1"/>
</dbReference>
<keyword evidence="2" id="KW-0326">Glycosidase</keyword>
<keyword evidence="1 4" id="KW-0378">Hydrolase</keyword>
<dbReference type="GO" id="GO:0005829">
    <property type="term" value="C:cytosol"/>
    <property type="evidence" value="ECO:0007669"/>
    <property type="project" value="TreeGrafter"/>
</dbReference>
<feature type="domain" description="Inosine/uridine-preferring nucleoside hydrolase" evidence="3">
    <location>
        <begin position="25"/>
        <end position="294"/>
    </location>
</feature>
<dbReference type="InterPro" id="IPR036452">
    <property type="entry name" value="Ribo_hydro-like"/>
</dbReference>
<dbReference type="OrthoDB" id="2530052at2"/>
<dbReference type="AlphaFoldDB" id="A0A4V2J3M7"/>
<gene>
    <name evidence="4" type="ORF">EYB31_25880</name>
</gene>
<dbReference type="EMBL" id="SIRE01000020">
    <property type="protein sequence ID" value="TBL73934.1"/>
    <property type="molecule type" value="Genomic_DNA"/>
</dbReference>